<dbReference type="InterPro" id="IPR007314">
    <property type="entry name" value="Cofac_haem-bd_dom"/>
</dbReference>
<protein>
    <recommendedName>
        <fullName evidence="1">PDZ domain-containing protein</fullName>
    </recommendedName>
</protein>
<evidence type="ECO:0000313" key="2">
    <source>
        <dbReference type="EMBL" id="ABK44132.1"/>
    </source>
</evidence>
<dbReference type="STRING" id="156889.Mmc1_1623"/>
<gene>
    <name evidence="2" type="ordered locus">Mmc1_1623</name>
</gene>
<dbReference type="Proteomes" id="UP000002586">
    <property type="component" value="Chromosome"/>
</dbReference>
<dbReference type="CDD" id="cd14727">
    <property type="entry name" value="ChanN-like"/>
    <property type="match status" value="1"/>
</dbReference>
<sequence length="392" mass="43219" precursor="true">MAAPLIAGGALLLAFLVGSNMPVSVKTHEIVELHSRNTLTQGALVEQLSQQRVVLVGEQHDDPHQHGVQLQVIQALHQKHGLVAVGMEQFPRHLQPVLDRWSAGALSEEAFLDETEWYFTWGMEPELYLPILRYVRDHHLPLLALNVKRSIIAEIREKGLDKLDPTQRQQLPTPAPPAQAYRHYLQDILAAHHPQMPLKGSAESFIQAQTTWDTVMAQGLYDWAQRHPNGIAIGLAGTGHIEFGYGIPHQLKALGLTQIATVIPWSSGSDGIKPDSGDYAWGTPIMERVEQPPPVRLGILLEEAAKSAHGPVEIAQVMPNSIAEGAGMQAKDRIIALEGQATLSNHHLVRLLRQHHWGDTLTLTLVRDGQQQSLTVQLPTDPPKPKPHHGSP</sequence>
<dbReference type="KEGG" id="mgm:Mmc1_1623"/>
<dbReference type="Pfam" id="PF13180">
    <property type="entry name" value="PDZ_2"/>
    <property type="match status" value="1"/>
</dbReference>
<dbReference type="InterPro" id="IPR036034">
    <property type="entry name" value="PDZ_sf"/>
</dbReference>
<dbReference type="OrthoDB" id="9795827at2"/>
<dbReference type="InterPro" id="IPR001478">
    <property type="entry name" value="PDZ"/>
</dbReference>
<dbReference type="eggNOG" id="COG3016">
    <property type="taxonomic scope" value="Bacteria"/>
</dbReference>
<dbReference type="PROSITE" id="PS50106">
    <property type="entry name" value="PDZ"/>
    <property type="match status" value="1"/>
</dbReference>
<reference evidence="2 3" key="2">
    <citation type="journal article" date="2012" name="Int. J. Syst. Evol. Microbiol.">
        <title>Magnetococcus marinus gen. nov., sp. nov., a marine, magnetotactic bacterium that represents a novel lineage (Magnetococcaceae fam. nov.; Magnetococcales ord. nov.) at the base of the Alphaproteobacteria.</title>
        <authorList>
            <person name="Bazylinski D.A."/>
            <person name="Williams T.J."/>
            <person name="Lefevre C.T."/>
            <person name="Berg R.J."/>
            <person name="Zhang C.L."/>
            <person name="Bowser S.S."/>
            <person name="Dean A.J."/>
            <person name="Beveridge T.J."/>
        </authorList>
    </citation>
    <scope>NUCLEOTIDE SEQUENCE [LARGE SCALE GENOMIC DNA]</scope>
    <source>
        <strain evidence="3">ATCC BAA-1437 / JCM 17883 / MC-1</strain>
    </source>
</reference>
<reference evidence="3" key="1">
    <citation type="journal article" date="2009" name="Appl. Environ. Microbiol.">
        <title>Complete genome sequence of the chemolithoautotrophic marine magnetotactic coccus strain MC-1.</title>
        <authorList>
            <person name="Schubbe S."/>
            <person name="Williams T.J."/>
            <person name="Xie G."/>
            <person name="Kiss H.E."/>
            <person name="Brettin T.S."/>
            <person name="Martinez D."/>
            <person name="Ross C.A."/>
            <person name="Schuler D."/>
            <person name="Cox B.L."/>
            <person name="Nealson K.H."/>
            <person name="Bazylinski D.A."/>
        </authorList>
    </citation>
    <scope>NUCLEOTIDE SEQUENCE [LARGE SCALE GENOMIC DNA]</scope>
    <source>
        <strain evidence="3">ATCC BAA-1437 / JCM 17883 / MC-1</strain>
    </source>
</reference>
<dbReference type="RefSeq" id="WP_011713280.1">
    <property type="nucleotide sequence ID" value="NC_008576.1"/>
</dbReference>
<feature type="domain" description="PDZ" evidence="1">
    <location>
        <begin position="283"/>
        <end position="354"/>
    </location>
</feature>
<evidence type="ECO:0000313" key="3">
    <source>
        <dbReference type="Proteomes" id="UP000002586"/>
    </source>
</evidence>
<proteinExistence type="predicted"/>
<dbReference type="AlphaFoldDB" id="A0L839"/>
<accession>A0L839</accession>
<dbReference type="SUPFAM" id="SSF50156">
    <property type="entry name" value="PDZ domain-like"/>
    <property type="match status" value="1"/>
</dbReference>
<dbReference type="Gene3D" id="3.40.50.11550">
    <property type="match status" value="1"/>
</dbReference>
<name>A0L839_MAGMM</name>
<organism evidence="2 3">
    <name type="scientific">Magnetococcus marinus (strain ATCC BAA-1437 / JCM 17883 / MC-1)</name>
    <dbReference type="NCBI Taxonomy" id="156889"/>
    <lineage>
        <taxon>Bacteria</taxon>
        <taxon>Pseudomonadati</taxon>
        <taxon>Pseudomonadota</taxon>
        <taxon>Magnetococcia</taxon>
        <taxon>Magnetococcales</taxon>
        <taxon>Magnetococcaceae</taxon>
        <taxon>Magnetococcus</taxon>
    </lineage>
</organism>
<dbReference type="Pfam" id="PF04187">
    <property type="entry name" value="Cofac_haem_bdg"/>
    <property type="match status" value="1"/>
</dbReference>
<dbReference type="SUPFAM" id="SSF159501">
    <property type="entry name" value="EreA/ChaN-like"/>
    <property type="match status" value="1"/>
</dbReference>
<dbReference type="SMART" id="SM00228">
    <property type="entry name" value="PDZ"/>
    <property type="match status" value="1"/>
</dbReference>
<dbReference type="eggNOG" id="COG0265">
    <property type="taxonomic scope" value="Bacteria"/>
</dbReference>
<dbReference type="EMBL" id="CP000471">
    <property type="protein sequence ID" value="ABK44132.1"/>
    <property type="molecule type" value="Genomic_DNA"/>
</dbReference>
<dbReference type="CDD" id="cd06779">
    <property type="entry name" value="cpPDZ_Deg_HtrA-like"/>
    <property type="match status" value="1"/>
</dbReference>
<keyword evidence="3" id="KW-1185">Reference proteome</keyword>
<dbReference type="Gene3D" id="2.30.42.10">
    <property type="match status" value="1"/>
</dbReference>
<evidence type="ECO:0000259" key="1">
    <source>
        <dbReference type="PROSITE" id="PS50106"/>
    </source>
</evidence>
<dbReference type="HOGENOM" id="CLU_035488_1_0_5"/>